<comment type="caution">
    <text evidence="3">The sequence shown here is derived from an EMBL/GenBank/DDBJ whole genome shotgun (WGS) entry which is preliminary data.</text>
</comment>
<organism evidence="3 4">
    <name type="scientific">Immersiella caudata</name>
    <dbReference type="NCBI Taxonomy" id="314043"/>
    <lineage>
        <taxon>Eukaryota</taxon>
        <taxon>Fungi</taxon>
        <taxon>Dikarya</taxon>
        <taxon>Ascomycota</taxon>
        <taxon>Pezizomycotina</taxon>
        <taxon>Sordariomycetes</taxon>
        <taxon>Sordariomycetidae</taxon>
        <taxon>Sordariales</taxon>
        <taxon>Lasiosphaeriaceae</taxon>
        <taxon>Immersiella</taxon>
    </lineage>
</organism>
<dbReference type="InterPro" id="IPR052895">
    <property type="entry name" value="HetReg/Transcr_Mod"/>
</dbReference>
<proteinExistence type="predicted"/>
<keyword evidence="4" id="KW-1185">Reference proteome</keyword>
<name>A0AA39WJ40_9PEZI</name>
<dbReference type="PANTHER" id="PTHR24148">
    <property type="entry name" value="ANKYRIN REPEAT DOMAIN-CONTAINING PROTEIN 39 HOMOLOG-RELATED"/>
    <property type="match status" value="1"/>
</dbReference>
<feature type="region of interest" description="Disordered" evidence="1">
    <location>
        <begin position="149"/>
        <end position="182"/>
    </location>
</feature>
<feature type="domain" description="Heterokaryon incompatibility" evidence="2">
    <location>
        <begin position="47"/>
        <end position="190"/>
    </location>
</feature>
<evidence type="ECO:0000256" key="1">
    <source>
        <dbReference type="SAM" id="MobiDB-lite"/>
    </source>
</evidence>
<dbReference type="AlphaFoldDB" id="A0AA39WJ40"/>
<protein>
    <recommendedName>
        <fullName evidence="2">Heterokaryon incompatibility domain-containing protein</fullName>
    </recommendedName>
</protein>
<evidence type="ECO:0000259" key="2">
    <source>
        <dbReference type="Pfam" id="PF06985"/>
    </source>
</evidence>
<dbReference type="EMBL" id="JAULSU010000005">
    <property type="protein sequence ID" value="KAK0616321.1"/>
    <property type="molecule type" value="Genomic_DNA"/>
</dbReference>
<evidence type="ECO:0000313" key="3">
    <source>
        <dbReference type="EMBL" id="KAK0616321.1"/>
    </source>
</evidence>
<sequence>MASPPLPEYQYTALPPHDIRMVTLHPGHLPTPSESVSIRASSILAPYTATSYVWESNERLHLIDAADTGIVNLEHTGGGEPRAVAVCPSRPTGTIRITKNLRNLLINIRPGSDETRIHTWVDSIYINQDEQKEKTEQVKLMGKIFTRAERRPSFTREKRTKSPGSHSRRFPSDCMRSPTSKDPETLKNWHILSAIQNAQNYHATDSRDKIFTLFEISSIPSPRPRDQLQILPKALHTKVAKAYIYHKPNKPLFFFSLIDQSYYAEDLPSYLPD</sequence>
<dbReference type="Proteomes" id="UP001175000">
    <property type="component" value="Unassembled WGS sequence"/>
</dbReference>
<dbReference type="InterPro" id="IPR010730">
    <property type="entry name" value="HET"/>
</dbReference>
<feature type="compositionally biased region" description="Basic residues" evidence="1">
    <location>
        <begin position="158"/>
        <end position="169"/>
    </location>
</feature>
<dbReference type="PANTHER" id="PTHR24148:SF64">
    <property type="entry name" value="HETEROKARYON INCOMPATIBILITY DOMAIN-CONTAINING PROTEIN"/>
    <property type="match status" value="1"/>
</dbReference>
<evidence type="ECO:0000313" key="4">
    <source>
        <dbReference type="Proteomes" id="UP001175000"/>
    </source>
</evidence>
<accession>A0AA39WJ40</accession>
<reference evidence="3" key="1">
    <citation type="submission" date="2023-06" db="EMBL/GenBank/DDBJ databases">
        <title>Genome-scale phylogeny and comparative genomics of the fungal order Sordariales.</title>
        <authorList>
            <consortium name="Lawrence Berkeley National Laboratory"/>
            <person name="Hensen N."/>
            <person name="Bonometti L."/>
            <person name="Westerberg I."/>
            <person name="Brannstrom I.O."/>
            <person name="Guillou S."/>
            <person name="Cros-Aarteil S."/>
            <person name="Calhoun S."/>
            <person name="Haridas S."/>
            <person name="Kuo A."/>
            <person name="Mondo S."/>
            <person name="Pangilinan J."/>
            <person name="Riley R."/>
            <person name="Labutti K."/>
            <person name="Andreopoulos B."/>
            <person name="Lipzen A."/>
            <person name="Chen C."/>
            <person name="Yanf M."/>
            <person name="Daum C."/>
            <person name="Ng V."/>
            <person name="Clum A."/>
            <person name="Steindorff A."/>
            <person name="Ohm R."/>
            <person name="Martin F."/>
            <person name="Silar P."/>
            <person name="Natvig D."/>
            <person name="Lalanne C."/>
            <person name="Gautier V."/>
            <person name="Ament-Velasquez S.L."/>
            <person name="Kruys A."/>
            <person name="Hutchinson M.I."/>
            <person name="Powell A.J."/>
            <person name="Barry K."/>
            <person name="Miller A.N."/>
            <person name="Grigoriev I.V."/>
            <person name="Debuchy R."/>
            <person name="Gladieux P."/>
            <person name="Thoren M.H."/>
            <person name="Johannesson H."/>
        </authorList>
    </citation>
    <scope>NUCLEOTIDE SEQUENCE</scope>
    <source>
        <strain evidence="3">CBS 606.72</strain>
    </source>
</reference>
<dbReference type="Pfam" id="PF06985">
    <property type="entry name" value="HET"/>
    <property type="match status" value="1"/>
</dbReference>
<gene>
    <name evidence="3" type="ORF">B0T14DRAFT_497596</name>
</gene>